<gene>
    <name evidence="1" type="ORF">WG925_07480</name>
</gene>
<accession>A0ABU9ACV8</accession>
<dbReference type="RefSeq" id="WP_346107754.1">
    <property type="nucleotide sequence ID" value="NZ_BAAAOD010000077.1"/>
</dbReference>
<keyword evidence="2" id="KW-1185">Reference proteome</keyword>
<sequence length="218" mass="23100">MLADVAALHGWQVLNSGDTSGAWTLHDLAKTAGRESGEPALLSHAMGEQAYDLLDVERPKLALQLVQAARSAAGSKVPGLLGAWLHAAEAEALAATGDQVGCREALRLAEQAMPAEPDNSAVPYVSLDDWQLARWRGNVLAGLGDSGALDALLSALGRTPGMSVRATASLHCDVAQSYAVRGERVSSLEHARVARDLARRTGSIRQLRRIDRVTRLLA</sequence>
<comment type="caution">
    <text evidence="1">The sequence shown here is derived from an EMBL/GenBank/DDBJ whole genome shotgun (WGS) entry which is preliminary data.</text>
</comment>
<reference evidence="1 2" key="1">
    <citation type="submission" date="2024-03" db="EMBL/GenBank/DDBJ databases">
        <title>Draft genome sequence of Pseudonocardia carboxydivorans JCM 14827.</title>
        <authorList>
            <person name="Duangmal K."/>
        </authorList>
    </citation>
    <scope>NUCLEOTIDE SEQUENCE [LARGE SCALE GENOMIC DNA]</scope>
    <source>
        <strain evidence="1 2">JCM 14827</strain>
    </source>
</reference>
<evidence type="ECO:0008006" key="3">
    <source>
        <dbReference type="Google" id="ProtNLM"/>
    </source>
</evidence>
<evidence type="ECO:0000313" key="2">
    <source>
        <dbReference type="Proteomes" id="UP001367513"/>
    </source>
</evidence>
<organism evidence="1 2">
    <name type="scientific">Pseudonocardia alni subsp. carboxydivorans</name>
    <dbReference type="NCBI Taxonomy" id="415010"/>
    <lineage>
        <taxon>Bacteria</taxon>
        <taxon>Bacillati</taxon>
        <taxon>Actinomycetota</taxon>
        <taxon>Actinomycetes</taxon>
        <taxon>Pseudonocardiales</taxon>
        <taxon>Pseudonocardiaceae</taxon>
        <taxon>Pseudonocardia</taxon>
    </lineage>
</organism>
<dbReference type="Proteomes" id="UP001367513">
    <property type="component" value="Unassembled WGS sequence"/>
</dbReference>
<protein>
    <recommendedName>
        <fullName evidence="3">HD domain-containing protein</fullName>
    </recommendedName>
</protein>
<dbReference type="EMBL" id="JBBPIX010000003">
    <property type="protein sequence ID" value="MEK6463574.1"/>
    <property type="molecule type" value="Genomic_DNA"/>
</dbReference>
<name>A0ABU9ACV8_PSEA5</name>
<proteinExistence type="predicted"/>
<evidence type="ECO:0000313" key="1">
    <source>
        <dbReference type="EMBL" id="MEK6463574.1"/>
    </source>
</evidence>